<dbReference type="PANTHER" id="PTHR42830">
    <property type="entry name" value="OSMOTICALLY INDUCIBLE FAMILY PROTEIN"/>
    <property type="match status" value="1"/>
</dbReference>
<dbReference type="InterPro" id="IPR036102">
    <property type="entry name" value="OsmC/Ohrsf"/>
</dbReference>
<name>A0ABT0PND2_9FLAO</name>
<dbReference type="Proteomes" id="UP001203607">
    <property type="component" value="Unassembled WGS sequence"/>
</dbReference>
<organism evidence="1 2">
    <name type="scientific">Flagellimonas spongiicola</name>
    <dbReference type="NCBI Taxonomy" id="2942208"/>
    <lineage>
        <taxon>Bacteria</taxon>
        <taxon>Pseudomonadati</taxon>
        <taxon>Bacteroidota</taxon>
        <taxon>Flavobacteriia</taxon>
        <taxon>Flavobacteriales</taxon>
        <taxon>Flavobacteriaceae</taxon>
        <taxon>Flagellimonas</taxon>
    </lineage>
</organism>
<reference evidence="1 2" key="1">
    <citation type="submission" date="2022-05" db="EMBL/GenBank/DDBJ databases">
        <authorList>
            <person name="Park J.-S."/>
        </authorList>
    </citation>
    <scope>NUCLEOTIDE SEQUENCE [LARGE SCALE GENOMIC DNA]</scope>
    <source>
        <strain evidence="1 2">2012CJ35-5</strain>
    </source>
</reference>
<protein>
    <submittedName>
        <fullName evidence="1">OsmC family protein</fullName>
    </submittedName>
</protein>
<dbReference type="InterPro" id="IPR015946">
    <property type="entry name" value="KH_dom-like_a/b"/>
</dbReference>
<keyword evidence="2" id="KW-1185">Reference proteome</keyword>
<dbReference type="Pfam" id="PF02566">
    <property type="entry name" value="OsmC"/>
    <property type="match status" value="1"/>
</dbReference>
<proteinExistence type="predicted"/>
<dbReference type="PANTHER" id="PTHR42830:SF2">
    <property type="entry name" value="OSMC_OHR FAMILY PROTEIN"/>
    <property type="match status" value="1"/>
</dbReference>
<evidence type="ECO:0000313" key="1">
    <source>
        <dbReference type="EMBL" id="MCL6272900.1"/>
    </source>
</evidence>
<dbReference type="InterPro" id="IPR052707">
    <property type="entry name" value="OsmC_Ohr_Peroxiredoxin"/>
</dbReference>
<gene>
    <name evidence="1" type="ORF">M3P19_02715</name>
</gene>
<dbReference type="SUPFAM" id="SSF82784">
    <property type="entry name" value="OsmC-like"/>
    <property type="match status" value="1"/>
</dbReference>
<comment type="caution">
    <text evidence="1">The sequence shown here is derived from an EMBL/GenBank/DDBJ whole genome shotgun (WGS) entry which is preliminary data.</text>
</comment>
<dbReference type="EMBL" id="JAMFMA010000001">
    <property type="protein sequence ID" value="MCL6272900.1"/>
    <property type="molecule type" value="Genomic_DNA"/>
</dbReference>
<accession>A0ABT0PND2</accession>
<dbReference type="InterPro" id="IPR003718">
    <property type="entry name" value="OsmC/Ohr_fam"/>
</dbReference>
<evidence type="ECO:0000313" key="2">
    <source>
        <dbReference type="Proteomes" id="UP001203607"/>
    </source>
</evidence>
<dbReference type="RefSeq" id="WP_249656080.1">
    <property type="nucleotide sequence ID" value="NZ_JAMFMA010000001.1"/>
</dbReference>
<dbReference type="Gene3D" id="3.30.300.20">
    <property type="match status" value="1"/>
</dbReference>
<sequence>MKEHHYQTQLNWTGNTGEGTKNYRSYERDFELTGIGKNHVIKGSSDPSFRGDKSRYNPEDIFVSSISSCHMLWFLHLCSTHKIIVMEYQDIATGIMKEAKDGSGKFREVTLNPEVTVLGEVEPKLIDQLHHEANKMCFIANSCNFPIYHKPSVRKY</sequence>